<organism evidence="5 6">
    <name type="scientific">Sphingomonas rhizophila</name>
    <dbReference type="NCBI Taxonomy" id="2071607"/>
    <lineage>
        <taxon>Bacteria</taxon>
        <taxon>Pseudomonadati</taxon>
        <taxon>Pseudomonadota</taxon>
        <taxon>Alphaproteobacteria</taxon>
        <taxon>Sphingomonadales</taxon>
        <taxon>Sphingomonadaceae</taxon>
        <taxon>Sphingomonas</taxon>
    </lineage>
</organism>
<dbReference type="RefSeq" id="WP_187541339.1">
    <property type="nucleotide sequence ID" value="NZ_CP060717.1"/>
</dbReference>
<evidence type="ECO:0000313" key="6">
    <source>
        <dbReference type="Proteomes" id="UP000515955"/>
    </source>
</evidence>
<evidence type="ECO:0000256" key="1">
    <source>
        <dbReference type="ARBA" id="ARBA00022801"/>
    </source>
</evidence>
<keyword evidence="2" id="KW-0732">Signal</keyword>
<gene>
    <name evidence="5" type="ORF">H9L12_08335</name>
</gene>
<evidence type="ECO:0000313" key="5">
    <source>
        <dbReference type="EMBL" id="QNN64339.1"/>
    </source>
</evidence>
<dbReference type="AlphaFoldDB" id="A0A7G9S914"/>
<keyword evidence="6" id="KW-1185">Reference proteome</keyword>
<dbReference type="SUPFAM" id="SSF49785">
    <property type="entry name" value="Galactose-binding domain-like"/>
    <property type="match status" value="1"/>
</dbReference>
<dbReference type="NCBIfam" id="NF035944">
    <property type="entry name" value="PEPxxWA-CTERM"/>
    <property type="match status" value="1"/>
</dbReference>
<evidence type="ECO:0000259" key="4">
    <source>
        <dbReference type="Pfam" id="PF07589"/>
    </source>
</evidence>
<dbReference type="NCBIfam" id="TIGR02595">
    <property type="entry name" value="PEP_CTERM"/>
    <property type="match status" value="1"/>
</dbReference>
<evidence type="ECO:0000259" key="3">
    <source>
        <dbReference type="Pfam" id="PF02018"/>
    </source>
</evidence>
<dbReference type="Pfam" id="PF07589">
    <property type="entry name" value="PEP-CTERM"/>
    <property type="match status" value="1"/>
</dbReference>
<feature type="domain" description="Ice-binding protein C-terminal" evidence="4">
    <location>
        <begin position="165"/>
        <end position="189"/>
    </location>
</feature>
<reference evidence="5 6" key="1">
    <citation type="submission" date="2020-08" db="EMBL/GenBank/DDBJ databases">
        <title>Genome sequence of Sphingomonas rhizophila KACC 19189T.</title>
        <authorList>
            <person name="Hyun D.-W."/>
            <person name="Bae J.-W."/>
        </authorList>
    </citation>
    <scope>NUCLEOTIDE SEQUENCE [LARGE SCALE GENOMIC DNA]</scope>
    <source>
        <strain evidence="5 6">KACC 19189</strain>
    </source>
</reference>
<dbReference type="InterPro" id="IPR008979">
    <property type="entry name" value="Galactose-bd-like_sf"/>
</dbReference>
<dbReference type="EMBL" id="CP060717">
    <property type="protein sequence ID" value="QNN64339.1"/>
    <property type="molecule type" value="Genomic_DNA"/>
</dbReference>
<feature type="domain" description="CBM-cenC" evidence="3">
    <location>
        <begin position="29"/>
        <end position="111"/>
    </location>
</feature>
<accession>A0A7G9S914</accession>
<evidence type="ECO:0000256" key="2">
    <source>
        <dbReference type="SAM" id="SignalP"/>
    </source>
</evidence>
<dbReference type="InterPro" id="IPR013424">
    <property type="entry name" value="Ice-binding_C"/>
</dbReference>
<dbReference type="KEGG" id="srhi:H9L12_08335"/>
<dbReference type="Pfam" id="PF02018">
    <property type="entry name" value="CBM_4_9"/>
    <property type="match status" value="1"/>
</dbReference>
<dbReference type="InterPro" id="IPR003305">
    <property type="entry name" value="CenC_carb-bd"/>
</dbReference>
<dbReference type="GO" id="GO:0016798">
    <property type="term" value="F:hydrolase activity, acting on glycosyl bonds"/>
    <property type="evidence" value="ECO:0007669"/>
    <property type="project" value="InterPro"/>
</dbReference>
<name>A0A7G9S914_9SPHN</name>
<feature type="chain" id="PRO_5028839766" evidence="2">
    <location>
        <begin position="27"/>
        <end position="204"/>
    </location>
</feature>
<protein>
    <submittedName>
        <fullName evidence="5">PEPxxWA-CTERM sorting domain-containing protein</fullName>
    </submittedName>
</protein>
<feature type="signal peptide" evidence="2">
    <location>
        <begin position="1"/>
        <end position="26"/>
    </location>
</feature>
<keyword evidence="1" id="KW-0378">Hydrolase</keyword>
<proteinExistence type="predicted"/>
<sequence>MLQKWKWSLKALLTALVLASASASEASDNLIANGGFETGDFTSWITAGDSAFTGVNGFATHSGDFAAYFSSNNPFTISQDFTTDIGRSYTFGFWAWSVQTSSSERLSFLINGDAIITLLPWPNRPFTYFEYTWTAISEVTQIGFTSSRGTYRLDDITVLAAPPLPAPEPGTWAMMLLGFGAIGAGLRRRRQLDPALSRARVLPR</sequence>
<dbReference type="Gene3D" id="2.60.120.260">
    <property type="entry name" value="Galactose-binding domain-like"/>
    <property type="match status" value="1"/>
</dbReference>
<dbReference type="Proteomes" id="UP000515955">
    <property type="component" value="Chromosome"/>
</dbReference>